<protein>
    <submittedName>
        <fullName evidence="1">Uncharacterized protein</fullName>
    </submittedName>
</protein>
<gene>
    <name evidence="1" type="ORF">U27_01536</name>
</gene>
<dbReference type="AlphaFoldDB" id="A0A081CAN0"/>
<keyword evidence="2" id="KW-1185">Reference proteome</keyword>
<dbReference type="Proteomes" id="UP000030661">
    <property type="component" value="Unassembled WGS sequence"/>
</dbReference>
<dbReference type="EMBL" id="DF820481">
    <property type="protein sequence ID" value="GAK61635.1"/>
    <property type="molecule type" value="Genomic_DNA"/>
</dbReference>
<evidence type="ECO:0000313" key="2">
    <source>
        <dbReference type="Proteomes" id="UP000030661"/>
    </source>
</evidence>
<reference evidence="1 2" key="1">
    <citation type="journal article" date="2015" name="PeerJ">
        <title>First genomic representation of candidate bacterial phylum KSB3 points to enhanced environmental sensing as a trigger of wastewater bulking.</title>
        <authorList>
            <person name="Sekiguchi Y."/>
            <person name="Ohashi A."/>
            <person name="Parks D.H."/>
            <person name="Yamauchi T."/>
            <person name="Tyson G.W."/>
            <person name="Hugenholtz P."/>
        </authorList>
    </citation>
    <scope>NUCLEOTIDE SEQUENCE [LARGE SCALE GENOMIC DNA]</scope>
</reference>
<evidence type="ECO:0000313" key="1">
    <source>
        <dbReference type="EMBL" id="GAK61635.1"/>
    </source>
</evidence>
<sequence>MVSNPSRDYSAFLLSTTILKKLIPRVCFKPFQGLFRVSTQLLFVGSINPSQGFKPFQGLFRVSTHAVFHIVCTVLQFQTLPGIIPRFYLQSSGFIRRPLRCFKPFQGLFRVSTQTMTPIAGVATAFQTLPGIIPRFYGVPSGSKHYGSLRFKPFQGLFRVSTKIKFFNGGFFYEVSNPSRDYSAFLRT</sequence>
<proteinExistence type="predicted"/>
<accession>A0A081CAN0</accession>
<organism evidence="1 2">
    <name type="scientific">Vecturithrix granuli</name>
    <dbReference type="NCBI Taxonomy" id="1499967"/>
    <lineage>
        <taxon>Bacteria</taxon>
        <taxon>Candidatus Moduliflexota</taxon>
        <taxon>Candidatus Vecturitrichia</taxon>
        <taxon>Candidatus Vecturitrichales</taxon>
        <taxon>Candidatus Vecturitrichaceae</taxon>
        <taxon>Candidatus Vecturithrix</taxon>
    </lineage>
</organism>
<dbReference type="HOGENOM" id="CLU_1438468_0_0_0"/>
<name>A0A081CAN0_VECG1</name>